<dbReference type="RefSeq" id="WP_376771631.1">
    <property type="nucleotide sequence ID" value="NZ_JACHJP010000011.1"/>
</dbReference>
<comment type="caution">
    <text evidence="1">The sequence shown here is derived from an EMBL/GenBank/DDBJ whole genome shotgun (WGS) entry which is preliminary data.</text>
</comment>
<dbReference type="EMBL" id="JACHJP010000011">
    <property type="protein sequence ID" value="MBB4919933.1"/>
    <property type="molecule type" value="Genomic_DNA"/>
</dbReference>
<reference evidence="1 2" key="1">
    <citation type="submission" date="2020-08" db="EMBL/GenBank/DDBJ databases">
        <title>Genomic Encyclopedia of Type Strains, Phase III (KMG-III): the genomes of soil and plant-associated and newly described type strains.</title>
        <authorList>
            <person name="Whitman W."/>
        </authorList>
    </citation>
    <scope>NUCLEOTIDE SEQUENCE [LARGE SCALE GENOMIC DNA]</scope>
    <source>
        <strain evidence="1 2">CECT 8840</strain>
    </source>
</reference>
<dbReference type="Proteomes" id="UP000552644">
    <property type="component" value="Unassembled WGS sequence"/>
</dbReference>
<dbReference type="Pfam" id="PF21833">
    <property type="entry name" value="DUF6893"/>
    <property type="match status" value="1"/>
</dbReference>
<sequence length="34" mass="3656">MIGKVLLVAAAAGLAVVVVASIPDILRYKRMREM</sequence>
<proteinExistence type="predicted"/>
<name>A0A7W7VRQ2_9ACTN</name>
<protein>
    <submittedName>
        <fullName evidence="1">Uncharacterized protein</fullName>
    </submittedName>
</protein>
<evidence type="ECO:0000313" key="1">
    <source>
        <dbReference type="EMBL" id="MBB4919933.1"/>
    </source>
</evidence>
<dbReference type="InterPro" id="IPR054188">
    <property type="entry name" value="DUF6893"/>
</dbReference>
<accession>A0A7W7VRQ2</accession>
<dbReference type="AlphaFoldDB" id="A0A7W7VRQ2"/>
<evidence type="ECO:0000313" key="2">
    <source>
        <dbReference type="Proteomes" id="UP000552644"/>
    </source>
</evidence>
<keyword evidence="2" id="KW-1185">Reference proteome</keyword>
<gene>
    <name evidence="1" type="ORF">FHS44_007077</name>
</gene>
<organism evidence="1 2">
    <name type="scientific">Streptosporangium saharense</name>
    <dbReference type="NCBI Taxonomy" id="1706840"/>
    <lineage>
        <taxon>Bacteria</taxon>
        <taxon>Bacillati</taxon>
        <taxon>Actinomycetota</taxon>
        <taxon>Actinomycetes</taxon>
        <taxon>Streptosporangiales</taxon>
        <taxon>Streptosporangiaceae</taxon>
        <taxon>Streptosporangium</taxon>
    </lineage>
</organism>